<protein>
    <submittedName>
        <fullName evidence="2">Uncharacterized protein</fullName>
    </submittedName>
</protein>
<feature type="region of interest" description="Disordered" evidence="1">
    <location>
        <begin position="1"/>
        <end position="21"/>
    </location>
</feature>
<name>A0ABU6Q919_9FABA</name>
<feature type="compositionally biased region" description="Basic and acidic residues" evidence="1">
    <location>
        <begin position="11"/>
        <end position="20"/>
    </location>
</feature>
<organism evidence="2 3">
    <name type="scientific">Stylosanthes scabra</name>
    <dbReference type="NCBI Taxonomy" id="79078"/>
    <lineage>
        <taxon>Eukaryota</taxon>
        <taxon>Viridiplantae</taxon>
        <taxon>Streptophyta</taxon>
        <taxon>Embryophyta</taxon>
        <taxon>Tracheophyta</taxon>
        <taxon>Spermatophyta</taxon>
        <taxon>Magnoliopsida</taxon>
        <taxon>eudicotyledons</taxon>
        <taxon>Gunneridae</taxon>
        <taxon>Pentapetalae</taxon>
        <taxon>rosids</taxon>
        <taxon>fabids</taxon>
        <taxon>Fabales</taxon>
        <taxon>Fabaceae</taxon>
        <taxon>Papilionoideae</taxon>
        <taxon>50 kb inversion clade</taxon>
        <taxon>dalbergioids sensu lato</taxon>
        <taxon>Dalbergieae</taxon>
        <taxon>Pterocarpus clade</taxon>
        <taxon>Stylosanthes</taxon>
    </lineage>
</organism>
<reference evidence="2 3" key="1">
    <citation type="journal article" date="2023" name="Plants (Basel)">
        <title>Bridging the Gap: Combining Genomics and Transcriptomics Approaches to Understand Stylosanthes scabra, an Orphan Legume from the Brazilian Caatinga.</title>
        <authorList>
            <person name="Ferreira-Neto J.R.C."/>
            <person name="da Silva M.D."/>
            <person name="Binneck E."/>
            <person name="de Melo N.F."/>
            <person name="da Silva R.H."/>
            <person name="de Melo A.L.T.M."/>
            <person name="Pandolfi V."/>
            <person name="Bustamante F.O."/>
            <person name="Brasileiro-Vidal A.C."/>
            <person name="Benko-Iseppon A.M."/>
        </authorList>
    </citation>
    <scope>NUCLEOTIDE SEQUENCE [LARGE SCALE GENOMIC DNA]</scope>
    <source>
        <tissue evidence="2">Leaves</tissue>
    </source>
</reference>
<comment type="caution">
    <text evidence="2">The sequence shown here is derived from an EMBL/GenBank/DDBJ whole genome shotgun (WGS) entry which is preliminary data.</text>
</comment>
<proteinExistence type="predicted"/>
<dbReference type="Proteomes" id="UP001341840">
    <property type="component" value="Unassembled WGS sequence"/>
</dbReference>
<feature type="compositionally biased region" description="Polar residues" evidence="1">
    <location>
        <begin position="36"/>
        <end position="45"/>
    </location>
</feature>
<evidence type="ECO:0000256" key="1">
    <source>
        <dbReference type="SAM" id="MobiDB-lite"/>
    </source>
</evidence>
<dbReference type="EMBL" id="JASCZI010000079">
    <property type="protein sequence ID" value="MED6108338.1"/>
    <property type="molecule type" value="Genomic_DNA"/>
</dbReference>
<feature type="compositionally biased region" description="Acidic residues" evidence="1">
    <location>
        <begin position="106"/>
        <end position="173"/>
    </location>
</feature>
<evidence type="ECO:0000313" key="3">
    <source>
        <dbReference type="Proteomes" id="UP001341840"/>
    </source>
</evidence>
<keyword evidence="3" id="KW-1185">Reference proteome</keyword>
<accession>A0ABU6Q919</accession>
<evidence type="ECO:0000313" key="2">
    <source>
        <dbReference type="EMBL" id="MED6108338.1"/>
    </source>
</evidence>
<sequence length="214" mass="23368">MARNKPSLVAKGKDKVHEPPTRASAMLAALGARQVAASQPETPSNFAVPAPRTAKMTAGMSVKYYRKQLTDRDGPSNTAPANPDPIDVSSDSETEAGQEDRKEEGVNIEEDQEEDPEIDPEEDTKMDPEEDLDMEPEEDPAEDAEENPEEDPAEHAEDEVMEELEEEASDDDGPSSQSRRQQHRTSLGGRLDALLLPISTEDCAIFKCGEGIAH</sequence>
<gene>
    <name evidence="2" type="ORF">PIB30_022928</name>
</gene>
<feature type="region of interest" description="Disordered" evidence="1">
    <location>
        <begin position="34"/>
        <end position="193"/>
    </location>
</feature>